<accession>A0A1H0WXB3</accession>
<dbReference type="NCBIfam" id="TIGR03347">
    <property type="entry name" value="VI_chp_1"/>
    <property type="match status" value="1"/>
</dbReference>
<keyword evidence="2" id="KW-1185">Reference proteome</keyword>
<dbReference type="InterPro" id="IPR010732">
    <property type="entry name" value="T6SS_TssG-like"/>
</dbReference>
<dbReference type="EMBL" id="FNJJ01000008">
    <property type="protein sequence ID" value="SDP95065.1"/>
    <property type="molecule type" value="Genomic_DNA"/>
</dbReference>
<dbReference type="PANTHER" id="PTHR35564:SF3">
    <property type="entry name" value="TYPE VI SECRETION SYSTEM BASEPLATE SUBUNIT TSSG"/>
    <property type="match status" value="1"/>
</dbReference>
<proteinExistence type="predicted"/>
<sequence length="345" mass="39660">MDATHGAAAPALNRLSRGIREYSLFQAVQLVLERLKVAHPQLDDERLYEYLEFQANPSLGFPGSDIDRVQFFEEHGELRARMRVNLVGLFGGGSPLPAFYSEQALGDSEDGNPTRDFLDLFNNRLQRLLLPIWQKYRYRASFQSGAMDAFSAHLFALIGLGSEQIRQAQELNWKRLLPYLGLLSLRAHSAALIESVLRYYFKHAELFIEQCLERQVVVLEEQRNRLGRANSLLGEDTVLGERVRDRGGKFRIHVRQLGWTRFHEFLPIGTGYQPLCALVRFTLRDPLDYDIRLELRQDEIRDLRIGEGNPCLLGWTTWLGRENADGLVTLGSKIHEQARRERLAQ</sequence>
<dbReference type="OrthoDB" id="1523296at2"/>
<evidence type="ECO:0000313" key="2">
    <source>
        <dbReference type="Proteomes" id="UP000199460"/>
    </source>
</evidence>
<dbReference type="GeneID" id="300932342"/>
<dbReference type="Proteomes" id="UP000199460">
    <property type="component" value="Unassembled WGS sequence"/>
</dbReference>
<dbReference type="RefSeq" id="WP_090431512.1">
    <property type="nucleotide sequence ID" value="NZ_DAMCCE010000005.1"/>
</dbReference>
<dbReference type="Pfam" id="PF06996">
    <property type="entry name" value="T6SS_TssG"/>
    <property type="match status" value="1"/>
</dbReference>
<evidence type="ECO:0000313" key="1">
    <source>
        <dbReference type="EMBL" id="SDP95065.1"/>
    </source>
</evidence>
<name>A0A1H0WXB3_9GAMM</name>
<protein>
    <submittedName>
        <fullName evidence="1">Type VI secretion system protein ImpH</fullName>
    </submittedName>
</protein>
<gene>
    <name evidence="1" type="ORF">SAMN05216213_10881</name>
</gene>
<organism evidence="1 2">
    <name type="scientific">Ectopseudomonas guguanensis</name>
    <dbReference type="NCBI Taxonomy" id="1198456"/>
    <lineage>
        <taxon>Bacteria</taxon>
        <taxon>Pseudomonadati</taxon>
        <taxon>Pseudomonadota</taxon>
        <taxon>Gammaproteobacteria</taxon>
        <taxon>Pseudomonadales</taxon>
        <taxon>Pseudomonadaceae</taxon>
        <taxon>Ectopseudomonas</taxon>
    </lineage>
</organism>
<reference evidence="2" key="1">
    <citation type="submission" date="2016-10" db="EMBL/GenBank/DDBJ databases">
        <authorList>
            <person name="Varghese N."/>
            <person name="Submissions S."/>
        </authorList>
    </citation>
    <scope>NUCLEOTIDE SEQUENCE [LARGE SCALE GENOMIC DNA]</scope>
    <source>
        <strain evidence="2">JCM 18416</strain>
    </source>
</reference>
<dbReference type="AlphaFoldDB" id="A0A1H0WXB3"/>
<dbReference type="PANTHER" id="PTHR35564">
    <property type="match status" value="1"/>
</dbReference>